<feature type="compositionally biased region" description="Polar residues" evidence="1">
    <location>
        <begin position="1"/>
        <end position="13"/>
    </location>
</feature>
<evidence type="ECO:0000313" key="2">
    <source>
        <dbReference type="EMBL" id="BCS20048.1"/>
    </source>
</evidence>
<dbReference type="EMBL" id="AP024444">
    <property type="protein sequence ID" value="BCS20048.1"/>
    <property type="molecule type" value="Genomic_DNA"/>
</dbReference>
<name>A0A7R8AK24_9EURO</name>
<reference evidence="2" key="1">
    <citation type="submission" date="2021-01" db="EMBL/GenBank/DDBJ databases">
        <authorList>
            <consortium name="Aspergillus puulaauensis MK2 genome sequencing consortium"/>
            <person name="Kazuki M."/>
            <person name="Futagami T."/>
        </authorList>
    </citation>
    <scope>NUCLEOTIDE SEQUENCE</scope>
    <source>
        <strain evidence="2">MK2</strain>
    </source>
</reference>
<feature type="compositionally biased region" description="Basic residues" evidence="1">
    <location>
        <begin position="304"/>
        <end position="331"/>
    </location>
</feature>
<evidence type="ECO:0000256" key="1">
    <source>
        <dbReference type="SAM" id="MobiDB-lite"/>
    </source>
</evidence>
<dbReference type="KEGG" id="apuu:APUU_20480A"/>
<sequence>MSSKLSAMPTSLQHRARGDGPQKRVDELVRKYRRVNKPSSVMLEVFNDPSSYSILADSLRRHLALVKCRSQEFEDCQVTIYDRALLILSDCGESATDPGMLELYLTEFLGIVPIAPIADGKKTVLNHVRLQSVLDRVQLTHKNEDEDAMVPAPAPALSTEYQRGQEESPPFDIQEEYGRHFPDPYLYEEEEEEEAEEEEEEAMFTMEAKQTSRPDVRATRLLDVYHQAKEDYLTTKARDGVESLPAIRFLRDSAENTLRYFHDNGLSHDSVVPDLERTFAVARDRTAQILGGRKRHFDEDAGGRGKRGRRSHALGPRKRHLEGYSKGRKHRGVDNNRRARPIIDSYRPPQGRH</sequence>
<reference evidence="2" key="2">
    <citation type="submission" date="2021-02" db="EMBL/GenBank/DDBJ databases">
        <title>Aspergillus puulaauensis MK2 genome sequence.</title>
        <authorList>
            <person name="Futagami T."/>
            <person name="Mori K."/>
            <person name="Kadooka C."/>
            <person name="Tanaka T."/>
        </authorList>
    </citation>
    <scope>NUCLEOTIDE SEQUENCE</scope>
    <source>
        <strain evidence="2">MK2</strain>
    </source>
</reference>
<dbReference type="OrthoDB" id="5296805at2759"/>
<proteinExistence type="predicted"/>
<evidence type="ECO:0000313" key="3">
    <source>
        <dbReference type="Proteomes" id="UP000654913"/>
    </source>
</evidence>
<dbReference type="AlphaFoldDB" id="A0A7R8AK24"/>
<dbReference type="GeneID" id="64970053"/>
<protein>
    <submittedName>
        <fullName evidence="2">Uncharacterized protein</fullName>
    </submittedName>
</protein>
<accession>A0A7R8AK24</accession>
<feature type="region of interest" description="Disordered" evidence="1">
    <location>
        <begin position="1"/>
        <end position="23"/>
    </location>
</feature>
<dbReference type="Proteomes" id="UP000654913">
    <property type="component" value="Chromosome 2"/>
</dbReference>
<keyword evidence="3" id="KW-1185">Reference proteome</keyword>
<organism evidence="2 3">
    <name type="scientific">Aspergillus puulaauensis</name>
    <dbReference type="NCBI Taxonomy" id="1220207"/>
    <lineage>
        <taxon>Eukaryota</taxon>
        <taxon>Fungi</taxon>
        <taxon>Dikarya</taxon>
        <taxon>Ascomycota</taxon>
        <taxon>Pezizomycotina</taxon>
        <taxon>Eurotiomycetes</taxon>
        <taxon>Eurotiomycetidae</taxon>
        <taxon>Eurotiales</taxon>
        <taxon>Aspergillaceae</taxon>
        <taxon>Aspergillus</taxon>
    </lineage>
</organism>
<dbReference type="RefSeq" id="XP_041552242.1">
    <property type="nucleotide sequence ID" value="XM_041699125.1"/>
</dbReference>
<feature type="region of interest" description="Disordered" evidence="1">
    <location>
        <begin position="294"/>
        <end position="353"/>
    </location>
</feature>
<gene>
    <name evidence="2" type="ORF">APUU_20480A</name>
</gene>